<dbReference type="Proteomes" id="UP000007819">
    <property type="component" value="Chromosome X"/>
</dbReference>
<sequence length="341" mass="38961">MAMSGLEPNATIIRTKSLPRIELTSPILVASDQDSHGSYKSCNIREQEILQTPTVRRSTVKALIDKHRSFQDKLLKAKVNDFNTKKKSFVNACQNLYASYNDCIQMDGDSKQVENVESFVKNHVFEVMNADILVNNQKPLEIEKHVLNSENIDFKTGTLELDTILTTMGKSFWQNIVSVVSINNAYYQCLLQIMDNRKFKNLEDVKVHVNSVLKIAGDDHELIGSELLATSKEYMEKIGIVLDRKLNEKFKKPPPSNHSSKISALSMELAQSKRRMKIAENSIAQLQKEKKDLLNILSSYDSENIHKISLEKRLEAEQQKNNELRDLISTIFKKKMPFNIT</sequence>
<keyword evidence="3" id="KW-1185">Reference proteome</keyword>
<dbReference type="EnsemblMetazoa" id="XM_003244486.4">
    <property type="protein sequence ID" value="XP_003244534.1"/>
    <property type="gene ID" value="LOC100571485"/>
</dbReference>
<evidence type="ECO:0000256" key="1">
    <source>
        <dbReference type="SAM" id="Coils"/>
    </source>
</evidence>
<dbReference type="KEGG" id="api:100571485"/>
<accession>A0A8R1WAX8</accession>
<dbReference type="GeneID" id="100571485"/>
<protein>
    <submittedName>
        <fullName evidence="2">Uncharacterized protein</fullName>
    </submittedName>
</protein>
<reference evidence="2" key="2">
    <citation type="submission" date="2022-06" db="UniProtKB">
        <authorList>
            <consortium name="EnsemblMetazoa"/>
        </authorList>
    </citation>
    <scope>IDENTIFICATION</scope>
</reference>
<keyword evidence="1" id="KW-0175">Coiled coil</keyword>
<reference evidence="3" key="1">
    <citation type="submission" date="2010-06" db="EMBL/GenBank/DDBJ databases">
        <authorList>
            <person name="Jiang H."/>
            <person name="Abraham K."/>
            <person name="Ali S."/>
            <person name="Alsbrooks S.L."/>
            <person name="Anim B.N."/>
            <person name="Anosike U.S."/>
            <person name="Attaway T."/>
            <person name="Bandaranaike D.P."/>
            <person name="Battles P.K."/>
            <person name="Bell S.N."/>
            <person name="Bell A.V."/>
            <person name="Beltran B."/>
            <person name="Bickham C."/>
            <person name="Bustamante Y."/>
            <person name="Caleb T."/>
            <person name="Canada A."/>
            <person name="Cardenas V."/>
            <person name="Carter K."/>
            <person name="Chacko J."/>
            <person name="Chandrabose M.N."/>
            <person name="Chavez D."/>
            <person name="Chavez A."/>
            <person name="Chen L."/>
            <person name="Chu H.-S."/>
            <person name="Claassen K.J."/>
            <person name="Cockrell R."/>
            <person name="Collins M."/>
            <person name="Cooper J.A."/>
            <person name="Cree A."/>
            <person name="Curry S.M."/>
            <person name="Da Y."/>
            <person name="Dao M.D."/>
            <person name="Das B."/>
            <person name="Davila M.-L."/>
            <person name="Davy-Carroll L."/>
            <person name="Denson S."/>
            <person name="Dinh H."/>
            <person name="Ebong V.E."/>
            <person name="Edwards J.R."/>
            <person name="Egan A."/>
            <person name="El-Daye J."/>
            <person name="Escobedo L."/>
            <person name="Fernandez S."/>
            <person name="Fernando P.R."/>
            <person name="Flagg N."/>
            <person name="Forbes L.D."/>
            <person name="Fowler R.G."/>
            <person name="Fu Q."/>
            <person name="Gabisi R.A."/>
            <person name="Ganer J."/>
            <person name="Garbino Pronczuk A."/>
            <person name="Garcia R.M."/>
            <person name="Garner T."/>
            <person name="Garrett T.E."/>
            <person name="Gonzalez D.A."/>
            <person name="Hamid H."/>
            <person name="Hawkins E.S."/>
            <person name="Hirani K."/>
            <person name="Hogues M.E."/>
            <person name="Hollins B."/>
            <person name="Hsiao C.-H."/>
            <person name="Jabil R."/>
            <person name="James M.L."/>
            <person name="Jhangiani S.N."/>
            <person name="Johnson B."/>
            <person name="Johnson Q."/>
            <person name="Joshi V."/>
            <person name="Kalu J.B."/>
            <person name="Kam C."/>
            <person name="Kashfia A."/>
            <person name="Keebler J."/>
            <person name="Kisamo H."/>
            <person name="Kovar C.L."/>
            <person name="Lago L.A."/>
            <person name="Lai C.-Y."/>
            <person name="Laidlaw J."/>
            <person name="Lara F."/>
            <person name="Le T.-K."/>
            <person name="Lee S.L."/>
            <person name="Legall F.H."/>
            <person name="Lemon S.J."/>
            <person name="Lewis L.R."/>
            <person name="Li B."/>
            <person name="Liu Y."/>
            <person name="Liu Y.-S."/>
            <person name="Lopez J."/>
            <person name="Lozado R.J."/>
            <person name="Lu J."/>
            <person name="Madu R.C."/>
            <person name="Maheshwari M."/>
            <person name="Maheshwari R."/>
            <person name="Malloy K."/>
            <person name="Martinez E."/>
            <person name="Mathew T."/>
            <person name="Mercado I.C."/>
            <person name="Mercado C."/>
            <person name="Meyer B."/>
            <person name="Montgomery K."/>
            <person name="Morgan M.B."/>
            <person name="Munidasa M."/>
            <person name="Nazareth L.V."/>
            <person name="Nelson J."/>
            <person name="Ng B.M."/>
            <person name="Nguyen N.B."/>
            <person name="Nguyen P.Q."/>
            <person name="Nguyen T."/>
            <person name="Obregon M."/>
            <person name="Okwuonu G.O."/>
            <person name="Onwere C.G."/>
            <person name="Orozco G."/>
            <person name="Parra A."/>
            <person name="Patel S."/>
            <person name="Patil S."/>
            <person name="Perez A."/>
            <person name="Perez Y."/>
            <person name="Pham C."/>
            <person name="Primus E.L."/>
            <person name="Pu L.-L."/>
            <person name="Puazo M."/>
            <person name="Qin X."/>
            <person name="Quiroz J.B."/>
            <person name="Reese J."/>
            <person name="Richards S."/>
            <person name="Rives C.M."/>
            <person name="Robberts R."/>
            <person name="Ruiz S.J."/>
            <person name="Ruiz M.J."/>
            <person name="Santibanez J."/>
            <person name="Schneider B.W."/>
            <person name="Sisson I."/>
            <person name="Smith M."/>
            <person name="Sodergren E."/>
            <person name="Song X.-Z."/>
            <person name="Song B.B."/>
            <person name="Summersgill H."/>
            <person name="Thelus R."/>
            <person name="Thornton R.D."/>
            <person name="Trejos Z.Y."/>
            <person name="Usmani K."/>
            <person name="Vattathil S."/>
            <person name="Villasana D."/>
            <person name="Walker D.L."/>
            <person name="Wang S."/>
            <person name="Wang K."/>
            <person name="White C.S."/>
            <person name="Williams A.C."/>
            <person name="Williamson J."/>
            <person name="Wilson K."/>
            <person name="Woghiren I.O."/>
            <person name="Woodworth J.R."/>
            <person name="Worley K.C."/>
            <person name="Wright R.A."/>
            <person name="Wu W."/>
            <person name="Young L."/>
            <person name="Zhang L."/>
            <person name="Zhang J."/>
            <person name="Zhu Y."/>
            <person name="Muzny D.M."/>
            <person name="Weinstock G."/>
            <person name="Gibbs R.A."/>
        </authorList>
    </citation>
    <scope>NUCLEOTIDE SEQUENCE [LARGE SCALE GENOMIC DNA]</scope>
    <source>
        <strain evidence="3">LSR1</strain>
    </source>
</reference>
<name>A0A8R1WAX8_ACYPI</name>
<dbReference type="OrthoDB" id="6619868at2759"/>
<proteinExistence type="predicted"/>
<organism evidence="2 3">
    <name type="scientific">Acyrthosiphon pisum</name>
    <name type="common">Pea aphid</name>
    <dbReference type="NCBI Taxonomy" id="7029"/>
    <lineage>
        <taxon>Eukaryota</taxon>
        <taxon>Metazoa</taxon>
        <taxon>Ecdysozoa</taxon>
        <taxon>Arthropoda</taxon>
        <taxon>Hexapoda</taxon>
        <taxon>Insecta</taxon>
        <taxon>Pterygota</taxon>
        <taxon>Neoptera</taxon>
        <taxon>Paraneoptera</taxon>
        <taxon>Hemiptera</taxon>
        <taxon>Sternorrhyncha</taxon>
        <taxon>Aphidomorpha</taxon>
        <taxon>Aphidoidea</taxon>
        <taxon>Aphididae</taxon>
        <taxon>Macrosiphini</taxon>
        <taxon>Acyrthosiphon</taxon>
    </lineage>
</organism>
<dbReference type="AlphaFoldDB" id="A0A8R1WAX8"/>
<feature type="coiled-coil region" evidence="1">
    <location>
        <begin position="262"/>
        <end position="327"/>
    </location>
</feature>
<dbReference type="RefSeq" id="XP_003244534.1">
    <property type="nucleotide sequence ID" value="XM_003244486.3"/>
</dbReference>
<evidence type="ECO:0000313" key="2">
    <source>
        <dbReference type="EnsemblMetazoa" id="XP_003244534.1"/>
    </source>
</evidence>
<evidence type="ECO:0000313" key="3">
    <source>
        <dbReference type="Proteomes" id="UP000007819"/>
    </source>
</evidence>